<feature type="transmembrane region" description="Helical" evidence="1">
    <location>
        <begin position="242"/>
        <end position="262"/>
    </location>
</feature>
<sequence length="369" mass="40413">MTVRFANWRLSFFVTILVLSAVALGISAYFASIFLPDLHHDFTIFSIIVPVLTILVFLIIEVLKAFFPYRLYVSRLSSSNRWLITDFHRFSTSARVKGLPSFWMTRSHLSFHTSLPSPGFGRPFSVLKTAQAAPTITPMLGSCHCSPDVVHGFDFSAFATEVSAFQLNVAAAHSPPDGCRRVLYPKGLLEVVENLQNVAFAEAAWATSDAIGNTQCDGLGGQTIETRKGSVSAKGYCCQMKVLQAFSWMNFCLFAIGFYILLRLVSQAEQFGRPDAWIAPIRELGWFGEYPGLYPTSGATHNPAAQGMPPMGGGYQSQQSAYQQRQQPYASDGWPYGQMMEPAPGTALVIQPGINGAPPTFTQVPANAV</sequence>
<keyword evidence="1" id="KW-1133">Transmembrane helix</keyword>
<dbReference type="VEuPathDB" id="FungiDB:SCHCODRAFT_01182103"/>
<proteinExistence type="predicted"/>
<feature type="transmembrane region" description="Helical" evidence="1">
    <location>
        <begin position="12"/>
        <end position="36"/>
    </location>
</feature>
<dbReference type="eggNOG" id="ENOG502RBRH">
    <property type="taxonomic scope" value="Eukaryota"/>
</dbReference>
<dbReference type="EMBL" id="GL377308">
    <property type="protein sequence ID" value="EFI95482.1"/>
    <property type="molecule type" value="Genomic_DNA"/>
</dbReference>
<dbReference type="InParanoid" id="D8Q8I7"/>
<dbReference type="AlphaFoldDB" id="D8Q8I7"/>
<dbReference type="Proteomes" id="UP000007431">
    <property type="component" value="Unassembled WGS sequence"/>
</dbReference>
<dbReference type="OrthoDB" id="3264219at2759"/>
<gene>
    <name evidence="2" type="ORF">SCHCODRAFT_235766</name>
</gene>
<dbReference type="RefSeq" id="XP_003030385.1">
    <property type="nucleotide sequence ID" value="XM_003030339.1"/>
</dbReference>
<name>D8Q8I7_SCHCM</name>
<feature type="transmembrane region" description="Helical" evidence="1">
    <location>
        <begin position="42"/>
        <end position="67"/>
    </location>
</feature>
<evidence type="ECO:0000313" key="2">
    <source>
        <dbReference type="EMBL" id="EFI95482.1"/>
    </source>
</evidence>
<accession>D8Q8I7</accession>
<dbReference type="KEGG" id="scm:SCHCO_01182103"/>
<dbReference type="OMA" id="ARAYCYE"/>
<reference evidence="2 3" key="1">
    <citation type="journal article" date="2010" name="Nat. Biotechnol.">
        <title>Genome sequence of the model mushroom Schizophyllum commune.</title>
        <authorList>
            <person name="Ohm R.A."/>
            <person name="de Jong J.F."/>
            <person name="Lugones L.G."/>
            <person name="Aerts A."/>
            <person name="Kothe E."/>
            <person name="Stajich J.E."/>
            <person name="de Vries R.P."/>
            <person name="Record E."/>
            <person name="Levasseur A."/>
            <person name="Baker S.E."/>
            <person name="Bartholomew K.A."/>
            <person name="Coutinho P.M."/>
            <person name="Erdmann S."/>
            <person name="Fowler T.J."/>
            <person name="Gathman A.C."/>
            <person name="Lombard V."/>
            <person name="Henrissat B."/>
            <person name="Knabe N."/>
            <person name="Kuees U."/>
            <person name="Lilly W.W."/>
            <person name="Lindquist E."/>
            <person name="Lucas S."/>
            <person name="Magnuson J.K."/>
            <person name="Piumi F."/>
            <person name="Raudaskoski M."/>
            <person name="Salamov A."/>
            <person name="Schmutz J."/>
            <person name="Schwarze F.W.M.R."/>
            <person name="vanKuyk P.A."/>
            <person name="Horton J.S."/>
            <person name="Grigoriev I.V."/>
            <person name="Woesten H.A.B."/>
        </authorList>
    </citation>
    <scope>NUCLEOTIDE SEQUENCE [LARGE SCALE GENOMIC DNA]</scope>
    <source>
        <strain evidence="3">H4-8 / FGSC 9210</strain>
    </source>
</reference>
<dbReference type="STRING" id="578458.D8Q8I7"/>
<evidence type="ECO:0000313" key="3">
    <source>
        <dbReference type="Proteomes" id="UP000007431"/>
    </source>
</evidence>
<dbReference type="HOGENOM" id="CLU_750394_0_0_1"/>
<organism evidence="3">
    <name type="scientific">Schizophyllum commune (strain H4-8 / FGSC 9210)</name>
    <name type="common">Split gill fungus</name>
    <dbReference type="NCBI Taxonomy" id="578458"/>
    <lineage>
        <taxon>Eukaryota</taxon>
        <taxon>Fungi</taxon>
        <taxon>Dikarya</taxon>
        <taxon>Basidiomycota</taxon>
        <taxon>Agaricomycotina</taxon>
        <taxon>Agaricomycetes</taxon>
        <taxon>Agaricomycetidae</taxon>
        <taxon>Agaricales</taxon>
        <taxon>Schizophyllaceae</taxon>
        <taxon>Schizophyllum</taxon>
    </lineage>
</organism>
<keyword evidence="1" id="KW-0472">Membrane</keyword>
<evidence type="ECO:0000256" key="1">
    <source>
        <dbReference type="SAM" id="Phobius"/>
    </source>
</evidence>
<keyword evidence="3" id="KW-1185">Reference proteome</keyword>
<protein>
    <submittedName>
        <fullName evidence="2">Uncharacterized protein</fullName>
    </submittedName>
</protein>
<keyword evidence="1" id="KW-0812">Transmembrane</keyword>
<dbReference type="GeneID" id="9591395"/>